<dbReference type="Proteomes" id="UP000652477">
    <property type="component" value="Unassembled WGS sequence"/>
</dbReference>
<evidence type="ECO:0000256" key="6">
    <source>
        <dbReference type="ARBA" id="ARBA00023136"/>
    </source>
</evidence>
<feature type="transmembrane region" description="Helical" evidence="7">
    <location>
        <begin position="140"/>
        <end position="160"/>
    </location>
</feature>
<comment type="subcellular location">
    <subcellularLocation>
        <location evidence="1">Cell membrane</location>
        <topology evidence="1">Multi-pass membrane protein</topology>
    </subcellularLocation>
</comment>
<dbReference type="CDD" id="cd06173">
    <property type="entry name" value="MFS_MefA_like"/>
    <property type="match status" value="1"/>
</dbReference>
<dbReference type="PANTHER" id="PTHR43266:SF9">
    <property type="entry name" value="PERMEASE, MAJOR FACILITATOR SUPERFAMILY-RELATED"/>
    <property type="match status" value="1"/>
</dbReference>
<reference evidence="8" key="1">
    <citation type="submission" date="2020-08" db="EMBL/GenBank/DDBJ databases">
        <title>Genome public.</title>
        <authorList>
            <person name="Liu C."/>
            <person name="Sun Q."/>
        </authorList>
    </citation>
    <scope>NUCLEOTIDE SEQUENCE</scope>
    <source>
        <strain evidence="8">NSJ-55</strain>
    </source>
</reference>
<feature type="transmembrane region" description="Helical" evidence="7">
    <location>
        <begin position="296"/>
        <end position="318"/>
    </location>
</feature>
<feature type="transmembrane region" description="Helical" evidence="7">
    <location>
        <begin position="76"/>
        <end position="94"/>
    </location>
</feature>
<evidence type="ECO:0000256" key="2">
    <source>
        <dbReference type="ARBA" id="ARBA00022448"/>
    </source>
</evidence>
<dbReference type="RefSeq" id="WP_186876373.1">
    <property type="nucleotide sequence ID" value="NZ_JACOPF010000002.1"/>
</dbReference>
<gene>
    <name evidence="8" type="ORF">H8S37_12400</name>
</gene>
<feature type="transmembrane region" description="Helical" evidence="7">
    <location>
        <begin position="100"/>
        <end position="119"/>
    </location>
</feature>
<organism evidence="8 9">
    <name type="scientific">Mediterraneibacter hominis</name>
    <dbReference type="NCBI Taxonomy" id="2763054"/>
    <lineage>
        <taxon>Bacteria</taxon>
        <taxon>Bacillati</taxon>
        <taxon>Bacillota</taxon>
        <taxon>Clostridia</taxon>
        <taxon>Lachnospirales</taxon>
        <taxon>Lachnospiraceae</taxon>
        <taxon>Mediterraneibacter</taxon>
    </lineage>
</organism>
<evidence type="ECO:0000256" key="3">
    <source>
        <dbReference type="ARBA" id="ARBA00022475"/>
    </source>
</evidence>
<feature type="transmembrane region" description="Helical" evidence="7">
    <location>
        <begin position="264"/>
        <end position="284"/>
    </location>
</feature>
<dbReference type="GO" id="GO:0022857">
    <property type="term" value="F:transmembrane transporter activity"/>
    <property type="evidence" value="ECO:0007669"/>
    <property type="project" value="InterPro"/>
</dbReference>
<evidence type="ECO:0000313" key="8">
    <source>
        <dbReference type="EMBL" id="MBC5689720.1"/>
    </source>
</evidence>
<comment type="caution">
    <text evidence="8">The sequence shown here is derived from an EMBL/GenBank/DDBJ whole genome shotgun (WGS) entry which is preliminary data.</text>
</comment>
<evidence type="ECO:0000256" key="1">
    <source>
        <dbReference type="ARBA" id="ARBA00004651"/>
    </source>
</evidence>
<keyword evidence="4 7" id="KW-0812">Transmembrane</keyword>
<dbReference type="EMBL" id="JACOPF010000002">
    <property type="protein sequence ID" value="MBC5689720.1"/>
    <property type="molecule type" value="Genomic_DNA"/>
</dbReference>
<evidence type="ECO:0000256" key="7">
    <source>
        <dbReference type="SAM" id="Phobius"/>
    </source>
</evidence>
<dbReference type="AlphaFoldDB" id="A0A923LK23"/>
<protein>
    <submittedName>
        <fullName evidence="8">MFS transporter</fullName>
    </submittedName>
</protein>
<keyword evidence="6 7" id="KW-0472">Membrane</keyword>
<feature type="transmembrane region" description="Helical" evidence="7">
    <location>
        <begin position="225"/>
        <end position="252"/>
    </location>
</feature>
<dbReference type="PANTHER" id="PTHR43266">
    <property type="entry name" value="MACROLIDE-EFFLUX PROTEIN"/>
    <property type="match status" value="1"/>
</dbReference>
<dbReference type="SUPFAM" id="SSF103473">
    <property type="entry name" value="MFS general substrate transporter"/>
    <property type="match status" value="1"/>
</dbReference>
<dbReference type="Pfam" id="PF07690">
    <property type="entry name" value="MFS_1"/>
    <property type="match status" value="1"/>
</dbReference>
<keyword evidence="5 7" id="KW-1133">Transmembrane helix</keyword>
<feature type="transmembrane region" description="Helical" evidence="7">
    <location>
        <begin position="387"/>
        <end position="406"/>
    </location>
</feature>
<feature type="transmembrane region" description="Helical" evidence="7">
    <location>
        <begin position="358"/>
        <end position="381"/>
    </location>
</feature>
<feature type="transmembrane region" description="Helical" evidence="7">
    <location>
        <begin position="12"/>
        <end position="32"/>
    </location>
</feature>
<feature type="transmembrane region" description="Helical" evidence="7">
    <location>
        <begin position="44"/>
        <end position="64"/>
    </location>
</feature>
<accession>A0A923LK23</accession>
<evidence type="ECO:0000256" key="4">
    <source>
        <dbReference type="ARBA" id="ARBA00022692"/>
    </source>
</evidence>
<dbReference type="GO" id="GO:0005886">
    <property type="term" value="C:plasma membrane"/>
    <property type="evidence" value="ECO:0007669"/>
    <property type="project" value="UniProtKB-SubCell"/>
</dbReference>
<dbReference type="Gene3D" id="1.20.1250.20">
    <property type="entry name" value="MFS general substrate transporter like domains"/>
    <property type="match status" value="1"/>
</dbReference>
<dbReference type="InterPro" id="IPR011701">
    <property type="entry name" value="MFS"/>
</dbReference>
<feature type="transmembrane region" description="Helical" evidence="7">
    <location>
        <begin position="324"/>
        <end position="346"/>
    </location>
</feature>
<keyword evidence="2" id="KW-0813">Transport</keyword>
<evidence type="ECO:0000256" key="5">
    <source>
        <dbReference type="ARBA" id="ARBA00022989"/>
    </source>
</evidence>
<evidence type="ECO:0000313" key="9">
    <source>
        <dbReference type="Proteomes" id="UP000652477"/>
    </source>
</evidence>
<keyword evidence="3" id="KW-1003">Cell membrane</keyword>
<keyword evidence="9" id="KW-1185">Reference proteome</keyword>
<feature type="transmembrane region" description="Helical" evidence="7">
    <location>
        <begin position="166"/>
        <end position="187"/>
    </location>
</feature>
<proteinExistence type="predicted"/>
<name>A0A923LK23_9FIRM</name>
<sequence>MENNKGFSRDFCLVVAGQIISLFGNAVMRFALPLHLLDVTGSAAALGIVSGLAFLPLAVMAPLGGIIADRINKRNIMVFLDFFTCGLVLLFLAAYGKISLVGLILVTLFLLYGISGAYQPSVQASVPLLVDREKIMPANAAINMVSSLSGMLGPALGGIAYAKWGILPVMAAAAVCFFLSAVMEIFIRIPFARKRRRRSLLRETIEDMRGGIRYITKEKPEIGKLTICCAGVNMVLSALLIIGLPVVVMQVLNFTENTASKMYGFLQGILAVGGLAGGMAAGICSKKLKLQSSWKILLGCAGLLIPMGAAVCLSGMPYGAYGMIAAAGMGIMAASSLYVIQIMSYIQMTVPDEMIGKVIAWMIAVSTCAQPLGQVVYGLLFEWLKEMVYIIFGTAAVVSAGIAYYAKQFSPRHS</sequence>
<dbReference type="InterPro" id="IPR036259">
    <property type="entry name" value="MFS_trans_sf"/>
</dbReference>